<organism evidence="2 3">
    <name type="scientific">Halocalculus aciditolerans</name>
    <dbReference type="NCBI Taxonomy" id="1383812"/>
    <lineage>
        <taxon>Archaea</taxon>
        <taxon>Methanobacteriati</taxon>
        <taxon>Methanobacteriota</taxon>
        <taxon>Stenosarchaea group</taxon>
        <taxon>Halobacteria</taxon>
        <taxon>Halobacteriales</taxon>
        <taxon>Halobacteriaceae</taxon>
        <taxon>Halocalculus</taxon>
    </lineage>
</organism>
<dbReference type="EMBL" id="BMPG01000001">
    <property type="protein sequence ID" value="GGL53803.1"/>
    <property type="molecule type" value="Genomic_DNA"/>
</dbReference>
<dbReference type="AlphaFoldDB" id="A0A830FGM1"/>
<dbReference type="RefSeq" id="WP_188976443.1">
    <property type="nucleotide sequence ID" value="NZ_BMPG01000001.1"/>
</dbReference>
<comment type="caution">
    <text evidence="2">The sequence shown here is derived from an EMBL/GenBank/DDBJ whole genome shotgun (WGS) entry which is preliminary data.</text>
</comment>
<dbReference type="Proteomes" id="UP000607197">
    <property type="component" value="Unassembled WGS sequence"/>
</dbReference>
<dbReference type="PANTHER" id="PTHR21028:SF2">
    <property type="entry name" value="CYTH DOMAIN-CONTAINING PROTEIN"/>
    <property type="match status" value="1"/>
</dbReference>
<sequence>MYEVEVKVPADHDEVRAALADTDATESDTVHQSDTYYNAPHRDFEATDEALRIRRVRFEDDTERTEAARVTYKGPKVDTKSKTRREIEVGVGDGDDMGAILEALDFDPAATVNKTRTHFDFKGYTVTLDTVEGVGEFVEVERESGDVESAREGAFDVLRDLGLDPESQVTTSYLGLLLE</sequence>
<dbReference type="SUPFAM" id="SSF55154">
    <property type="entry name" value="CYTH-like phosphatases"/>
    <property type="match status" value="1"/>
</dbReference>
<evidence type="ECO:0000313" key="2">
    <source>
        <dbReference type="EMBL" id="GGL53803.1"/>
    </source>
</evidence>
<dbReference type="OrthoDB" id="46040at2157"/>
<evidence type="ECO:0000259" key="1">
    <source>
        <dbReference type="PROSITE" id="PS51707"/>
    </source>
</evidence>
<dbReference type="NCBIfam" id="TIGR00318">
    <property type="entry name" value="cyaB"/>
    <property type="match status" value="1"/>
</dbReference>
<keyword evidence="3" id="KW-1185">Reference proteome</keyword>
<proteinExistence type="predicted"/>
<accession>A0A830FGM1</accession>
<dbReference type="InterPro" id="IPR008173">
    <property type="entry name" value="Adenylyl_cyclase_CyaB"/>
</dbReference>
<evidence type="ECO:0000313" key="3">
    <source>
        <dbReference type="Proteomes" id="UP000607197"/>
    </source>
</evidence>
<reference evidence="2" key="1">
    <citation type="journal article" date="2014" name="Int. J. Syst. Evol. Microbiol.">
        <title>Complete genome sequence of Corynebacterium casei LMG S-19264T (=DSM 44701T), isolated from a smear-ripened cheese.</title>
        <authorList>
            <consortium name="US DOE Joint Genome Institute (JGI-PGF)"/>
            <person name="Walter F."/>
            <person name="Albersmeier A."/>
            <person name="Kalinowski J."/>
            <person name="Ruckert C."/>
        </authorList>
    </citation>
    <scope>NUCLEOTIDE SEQUENCE</scope>
    <source>
        <strain evidence="2">JCM 19596</strain>
    </source>
</reference>
<dbReference type="PROSITE" id="PS51707">
    <property type="entry name" value="CYTH"/>
    <property type="match status" value="1"/>
</dbReference>
<name>A0A830FGM1_9EURY</name>
<feature type="domain" description="CYTH" evidence="1">
    <location>
        <begin position="1"/>
        <end position="179"/>
    </location>
</feature>
<dbReference type="PANTHER" id="PTHR21028">
    <property type="entry name" value="SI:CH211-156B7.4"/>
    <property type="match status" value="1"/>
</dbReference>
<dbReference type="InterPro" id="IPR023577">
    <property type="entry name" value="CYTH_domain"/>
</dbReference>
<dbReference type="Pfam" id="PF01928">
    <property type="entry name" value="CYTH"/>
    <property type="match status" value="1"/>
</dbReference>
<reference evidence="2" key="2">
    <citation type="submission" date="2020-09" db="EMBL/GenBank/DDBJ databases">
        <authorList>
            <person name="Sun Q."/>
            <person name="Ohkuma M."/>
        </authorList>
    </citation>
    <scope>NUCLEOTIDE SEQUENCE</scope>
    <source>
        <strain evidence="2">JCM 19596</strain>
    </source>
</reference>
<dbReference type="SMART" id="SM01118">
    <property type="entry name" value="CYTH"/>
    <property type="match status" value="1"/>
</dbReference>
<protein>
    <submittedName>
        <fullName evidence="2">Adenylate cyclase</fullName>
    </submittedName>
</protein>
<dbReference type="CDD" id="cd07890">
    <property type="entry name" value="CYTH-like_AC_IV-like"/>
    <property type="match status" value="1"/>
</dbReference>
<dbReference type="InterPro" id="IPR033469">
    <property type="entry name" value="CYTH-like_dom_sf"/>
</dbReference>
<dbReference type="Gene3D" id="2.40.320.10">
    <property type="entry name" value="Hypothetical Protein Pfu-838710-001"/>
    <property type="match status" value="1"/>
</dbReference>
<gene>
    <name evidence="2" type="ORF">GCM10009039_09970</name>
</gene>